<evidence type="ECO:0000313" key="5">
    <source>
        <dbReference type="Proteomes" id="UP000547674"/>
    </source>
</evidence>
<sequence>MTSPYDALAPYYDEVVRGRRDDAKVLRQVLKKYRCRPKTVLDLACGSGKLTKEFKNAKVTGIDLSPGMLTLAREQLPEATLLQADMRSLRLPGRFDAAWCMYDSMNHLANFRDWTRTMQTAHRHLNPGGVFVFDVNTVTKLEAMVADSPFMHHFKKGMLVTEVSKQKSRYLWQLNIFERQKDDLYRLQEAEIPETAYETERILEVMERTFEDVTILDPVRKRPSKHSLRLYFAGRRAKMK</sequence>
<feature type="domain" description="Methyltransferase" evidence="3">
    <location>
        <begin position="40"/>
        <end position="129"/>
    </location>
</feature>
<dbReference type="SUPFAM" id="SSF53335">
    <property type="entry name" value="S-adenosyl-L-methionine-dependent methyltransferases"/>
    <property type="match status" value="1"/>
</dbReference>
<keyword evidence="1 4" id="KW-0489">Methyltransferase</keyword>
<dbReference type="PANTHER" id="PTHR43861:SF1">
    <property type="entry name" value="TRANS-ACONITATE 2-METHYLTRANSFERASE"/>
    <property type="match status" value="1"/>
</dbReference>
<dbReference type="PANTHER" id="PTHR43861">
    <property type="entry name" value="TRANS-ACONITATE 2-METHYLTRANSFERASE-RELATED"/>
    <property type="match status" value="1"/>
</dbReference>
<dbReference type="CDD" id="cd02440">
    <property type="entry name" value="AdoMet_MTases"/>
    <property type="match status" value="1"/>
</dbReference>
<name>A0A7Y2E918_UNCEI</name>
<gene>
    <name evidence="4" type="ORF">HKN21_11995</name>
</gene>
<organism evidence="4 5">
    <name type="scientific">Eiseniibacteriota bacterium</name>
    <dbReference type="NCBI Taxonomy" id="2212470"/>
    <lineage>
        <taxon>Bacteria</taxon>
        <taxon>Candidatus Eiseniibacteriota</taxon>
    </lineage>
</organism>
<accession>A0A7Y2E918</accession>
<dbReference type="GO" id="GO:0008168">
    <property type="term" value="F:methyltransferase activity"/>
    <property type="evidence" value="ECO:0007669"/>
    <property type="project" value="UniProtKB-KW"/>
</dbReference>
<dbReference type="EMBL" id="JABDJR010000484">
    <property type="protein sequence ID" value="NNF07473.1"/>
    <property type="molecule type" value="Genomic_DNA"/>
</dbReference>
<dbReference type="InterPro" id="IPR041698">
    <property type="entry name" value="Methyltransf_25"/>
</dbReference>
<dbReference type="InterPro" id="IPR029063">
    <property type="entry name" value="SAM-dependent_MTases_sf"/>
</dbReference>
<evidence type="ECO:0000259" key="3">
    <source>
        <dbReference type="Pfam" id="PF13649"/>
    </source>
</evidence>
<evidence type="ECO:0000256" key="2">
    <source>
        <dbReference type="ARBA" id="ARBA00022679"/>
    </source>
</evidence>
<evidence type="ECO:0000313" key="4">
    <source>
        <dbReference type="EMBL" id="NNF07473.1"/>
    </source>
</evidence>
<protein>
    <submittedName>
        <fullName evidence="4">Class I SAM-dependent methyltransferase</fullName>
    </submittedName>
</protein>
<dbReference type="Proteomes" id="UP000547674">
    <property type="component" value="Unassembled WGS sequence"/>
</dbReference>
<proteinExistence type="predicted"/>
<keyword evidence="2 4" id="KW-0808">Transferase</keyword>
<dbReference type="GO" id="GO:0032259">
    <property type="term" value="P:methylation"/>
    <property type="evidence" value="ECO:0007669"/>
    <property type="project" value="UniProtKB-KW"/>
</dbReference>
<dbReference type="Pfam" id="PF13649">
    <property type="entry name" value="Methyltransf_25"/>
    <property type="match status" value="1"/>
</dbReference>
<dbReference type="Gene3D" id="3.40.50.150">
    <property type="entry name" value="Vaccinia Virus protein VP39"/>
    <property type="match status" value="1"/>
</dbReference>
<evidence type="ECO:0000256" key="1">
    <source>
        <dbReference type="ARBA" id="ARBA00022603"/>
    </source>
</evidence>
<dbReference type="Gene3D" id="2.20.25.110">
    <property type="entry name" value="S-adenosyl-L-methionine-dependent methyltransferases"/>
    <property type="match status" value="1"/>
</dbReference>
<reference evidence="4 5" key="1">
    <citation type="submission" date="2020-03" db="EMBL/GenBank/DDBJ databases">
        <title>Metabolic flexibility allows generalist bacteria to become dominant in a frequently disturbed ecosystem.</title>
        <authorList>
            <person name="Chen Y.-J."/>
            <person name="Leung P.M."/>
            <person name="Bay S.K."/>
            <person name="Hugenholtz P."/>
            <person name="Kessler A.J."/>
            <person name="Shelley G."/>
            <person name="Waite D.W."/>
            <person name="Cook P.L."/>
            <person name="Greening C."/>
        </authorList>
    </citation>
    <scope>NUCLEOTIDE SEQUENCE [LARGE SCALE GENOMIC DNA]</scope>
    <source>
        <strain evidence="4">SS_bin_28</strain>
    </source>
</reference>
<comment type="caution">
    <text evidence="4">The sequence shown here is derived from an EMBL/GenBank/DDBJ whole genome shotgun (WGS) entry which is preliminary data.</text>
</comment>
<dbReference type="AlphaFoldDB" id="A0A7Y2E918"/>